<dbReference type="AlphaFoldDB" id="A0A2H3JC39"/>
<gene>
    <name evidence="2" type="ORF">WOLCODRAFT_149850</name>
</gene>
<evidence type="ECO:0000256" key="1">
    <source>
        <dbReference type="SAM" id="MobiDB-lite"/>
    </source>
</evidence>
<sequence length="62" mass="6540">MKQTSPHRSLGLALHGSAQPRPSRGFHLGQLHRYARAFPNVDGAPSGASSQRRAAPHTSAGV</sequence>
<proteinExistence type="predicted"/>
<evidence type="ECO:0000313" key="3">
    <source>
        <dbReference type="Proteomes" id="UP000218811"/>
    </source>
</evidence>
<dbReference type="Proteomes" id="UP000218811">
    <property type="component" value="Unassembled WGS sequence"/>
</dbReference>
<dbReference type="EMBL" id="KB468053">
    <property type="protein sequence ID" value="PCH39810.1"/>
    <property type="molecule type" value="Genomic_DNA"/>
</dbReference>
<feature type="region of interest" description="Disordered" evidence="1">
    <location>
        <begin position="1"/>
        <end position="62"/>
    </location>
</feature>
<name>A0A2H3JC39_WOLCO</name>
<organism evidence="2 3">
    <name type="scientific">Wolfiporia cocos (strain MD-104)</name>
    <name type="common">Brown rot fungus</name>
    <dbReference type="NCBI Taxonomy" id="742152"/>
    <lineage>
        <taxon>Eukaryota</taxon>
        <taxon>Fungi</taxon>
        <taxon>Dikarya</taxon>
        <taxon>Basidiomycota</taxon>
        <taxon>Agaricomycotina</taxon>
        <taxon>Agaricomycetes</taxon>
        <taxon>Polyporales</taxon>
        <taxon>Phaeolaceae</taxon>
        <taxon>Wolfiporia</taxon>
    </lineage>
</organism>
<keyword evidence="3" id="KW-1185">Reference proteome</keyword>
<evidence type="ECO:0000313" key="2">
    <source>
        <dbReference type="EMBL" id="PCH39810.1"/>
    </source>
</evidence>
<reference evidence="2 3" key="1">
    <citation type="journal article" date="2012" name="Science">
        <title>The Paleozoic origin of enzymatic lignin decomposition reconstructed from 31 fungal genomes.</title>
        <authorList>
            <person name="Floudas D."/>
            <person name="Binder M."/>
            <person name="Riley R."/>
            <person name="Barry K."/>
            <person name="Blanchette R.A."/>
            <person name="Henrissat B."/>
            <person name="Martinez A.T."/>
            <person name="Otillar R."/>
            <person name="Spatafora J.W."/>
            <person name="Yadav J.S."/>
            <person name="Aerts A."/>
            <person name="Benoit I."/>
            <person name="Boyd A."/>
            <person name="Carlson A."/>
            <person name="Copeland A."/>
            <person name="Coutinho P.M."/>
            <person name="de Vries R.P."/>
            <person name="Ferreira P."/>
            <person name="Findley K."/>
            <person name="Foster B."/>
            <person name="Gaskell J."/>
            <person name="Glotzer D."/>
            <person name="Gorecki P."/>
            <person name="Heitman J."/>
            <person name="Hesse C."/>
            <person name="Hori C."/>
            <person name="Igarashi K."/>
            <person name="Jurgens J.A."/>
            <person name="Kallen N."/>
            <person name="Kersten P."/>
            <person name="Kohler A."/>
            <person name="Kuees U."/>
            <person name="Kumar T.K.A."/>
            <person name="Kuo A."/>
            <person name="LaButti K."/>
            <person name="Larrondo L.F."/>
            <person name="Lindquist E."/>
            <person name="Ling A."/>
            <person name="Lombard V."/>
            <person name="Lucas S."/>
            <person name="Lundell T."/>
            <person name="Martin R."/>
            <person name="McLaughlin D.J."/>
            <person name="Morgenstern I."/>
            <person name="Morin E."/>
            <person name="Murat C."/>
            <person name="Nagy L.G."/>
            <person name="Nolan M."/>
            <person name="Ohm R.A."/>
            <person name="Patyshakuliyeva A."/>
            <person name="Rokas A."/>
            <person name="Ruiz-Duenas F.J."/>
            <person name="Sabat G."/>
            <person name="Salamov A."/>
            <person name="Samejima M."/>
            <person name="Schmutz J."/>
            <person name="Slot J.C."/>
            <person name="St John F."/>
            <person name="Stenlid J."/>
            <person name="Sun H."/>
            <person name="Sun S."/>
            <person name="Syed K."/>
            <person name="Tsang A."/>
            <person name="Wiebenga A."/>
            <person name="Young D."/>
            <person name="Pisabarro A."/>
            <person name="Eastwood D.C."/>
            <person name="Martin F."/>
            <person name="Cullen D."/>
            <person name="Grigoriev I.V."/>
            <person name="Hibbett D.S."/>
        </authorList>
    </citation>
    <scope>NUCLEOTIDE SEQUENCE [LARGE SCALE GENOMIC DNA]</scope>
    <source>
        <strain evidence="2 3">MD-104</strain>
    </source>
</reference>
<accession>A0A2H3JC39</accession>
<protein>
    <submittedName>
        <fullName evidence="2">Uncharacterized protein</fullName>
    </submittedName>
</protein>